<dbReference type="PROSITE" id="PS52035">
    <property type="entry name" value="PEPTIDASE_M14"/>
    <property type="match status" value="3"/>
</dbReference>
<feature type="active site" description="Proton donor/acceptor" evidence="24">
    <location>
        <position position="701"/>
    </location>
</feature>
<comment type="caution">
    <text evidence="24">Lacks conserved residue(s) required for the propagation of feature annotation.</text>
</comment>
<dbReference type="InterPro" id="IPR050753">
    <property type="entry name" value="Peptidase_M14_domain"/>
</dbReference>
<evidence type="ECO:0000256" key="7">
    <source>
        <dbReference type="ARBA" id="ARBA00022475"/>
    </source>
</evidence>
<evidence type="ECO:0000256" key="14">
    <source>
        <dbReference type="ARBA" id="ARBA00022801"/>
    </source>
</evidence>
<evidence type="ECO:0000256" key="10">
    <source>
        <dbReference type="ARBA" id="ARBA00022692"/>
    </source>
</evidence>
<keyword evidence="11" id="KW-0479">Metal-binding</keyword>
<dbReference type="CDD" id="cd11308">
    <property type="entry name" value="Peptidase_M14NE-CP-C_like"/>
    <property type="match status" value="3"/>
</dbReference>
<feature type="chain" id="PRO_5034268753" description="Carboxypeptidase D" evidence="27">
    <location>
        <begin position="26"/>
        <end position="1319"/>
    </location>
</feature>
<evidence type="ECO:0000256" key="3">
    <source>
        <dbReference type="ARBA" id="ARBA00004251"/>
    </source>
</evidence>
<keyword evidence="21" id="KW-0449">Lipoprotein</keyword>
<feature type="domain" description="Peptidase M14" evidence="28">
    <location>
        <begin position="865"/>
        <end position="1150"/>
    </location>
</feature>
<dbReference type="InterPro" id="IPR008969">
    <property type="entry name" value="CarboxyPept-like_regulatory"/>
</dbReference>
<evidence type="ECO:0000256" key="19">
    <source>
        <dbReference type="ARBA" id="ARBA00023139"/>
    </source>
</evidence>
<keyword evidence="12 27" id="KW-0732">Signal</keyword>
<evidence type="ECO:0000256" key="18">
    <source>
        <dbReference type="ARBA" id="ARBA00023136"/>
    </source>
</evidence>
<keyword evidence="8" id="KW-0121">Carboxypeptidase</keyword>
<dbReference type="FunFam" id="3.40.630.10:FF:000026">
    <property type="entry name" value="Carboxypeptidase D"/>
    <property type="match status" value="1"/>
</dbReference>
<feature type="domain" description="Peptidase M14" evidence="28">
    <location>
        <begin position="441"/>
        <end position="731"/>
    </location>
</feature>
<dbReference type="InterPro" id="IPR033848">
    <property type="entry name" value="M14_CPD_III"/>
</dbReference>
<keyword evidence="13" id="KW-0677">Repeat</keyword>
<keyword evidence="20" id="KW-0325">Glycoprotein</keyword>
<keyword evidence="9" id="KW-0645">Protease</keyword>
<feature type="region of interest" description="Disordered" evidence="25">
    <location>
        <begin position="546"/>
        <end position="571"/>
    </location>
</feature>
<dbReference type="SUPFAM" id="SSF49464">
    <property type="entry name" value="Carboxypeptidase regulatory domain-like"/>
    <property type="match status" value="3"/>
</dbReference>
<evidence type="ECO:0000256" key="2">
    <source>
        <dbReference type="ARBA" id="ARBA00001947"/>
    </source>
</evidence>
<keyword evidence="19" id="KW-0564">Palmitate</keyword>
<comment type="cofactor">
    <cofactor evidence="2">
        <name>Zn(2+)</name>
        <dbReference type="ChEBI" id="CHEBI:29105"/>
    </cofactor>
</comment>
<reference evidence="29" key="1">
    <citation type="submission" date="2025-08" db="UniProtKB">
        <authorList>
            <consortium name="Ensembl"/>
        </authorList>
    </citation>
    <scope>IDENTIFICATION</scope>
</reference>
<evidence type="ECO:0000256" key="24">
    <source>
        <dbReference type="PROSITE-ProRule" id="PRU01379"/>
    </source>
</evidence>
<keyword evidence="17" id="KW-0482">Metalloprotease</keyword>
<keyword evidence="16 26" id="KW-1133">Transmembrane helix</keyword>
<name>A0A8D0GH11_SPHPU</name>
<dbReference type="FunFam" id="2.60.40.1120:FF:000006">
    <property type="entry name" value="Carboxypeptidase D"/>
    <property type="match status" value="1"/>
</dbReference>
<feature type="region of interest" description="Disordered" evidence="25">
    <location>
        <begin position="400"/>
        <end position="439"/>
    </location>
</feature>
<evidence type="ECO:0000256" key="13">
    <source>
        <dbReference type="ARBA" id="ARBA00022737"/>
    </source>
</evidence>
<evidence type="ECO:0000256" key="15">
    <source>
        <dbReference type="ARBA" id="ARBA00022833"/>
    </source>
</evidence>
<dbReference type="Pfam" id="PF13620">
    <property type="entry name" value="CarboxypepD_reg"/>
    <property type="match status" value="3"/>
</dbReference>
<evidence type="ECO:0000256" key="16">
    <source>
        <dbReference type="ARBA" id="ARBA00022989"/>
    </source>
</evidence>
<gene>
    <name evidence="29" type="primary">CPD</name>
</gene>
<comment type="catalytic activity">
    <reaction evidence="1">
        <text>Releases C-terminal Arg and Lys from polypeptides.</text>
        <dbReference type="EC" id="3.4.17.22"/>
    </reaction>
</comment>
<keyword evidence="7" id="KW-1003">Cell membrane</keyword>
<dbReference type="InterPro" id="IPR057246">
    <property type="entry name" value="CARBOXYPEPT_ZN_1"/>
</dbReference>
<dbReference type="Gene3D" id="2.60.40.1120">
    <property type="entry name" value="Carboxypeptidase-like, regulatory domain"/>
    <property type="match status" value="3"/>
</dbReference>
<evidence type="ECO:0000256" key="11">
    <source>
        <dbReference type="ARBA" id="ARBA00022723"/>
    </source>
</evidence>
<dbReference type="PANTHER" id="PTHR11532:SF73">
    <property type="entry name" value="CARBOXYPEPTIDASE D"/>
    <property type="match status" value="1"/>
</dbReference>
<keyword evidence="30" id="KW-1185">Reference proteome</keyword>
<dbReference type="InterPro" id="IPR000834">
    <property type="entry name" value="Peptidase_M14"/>
</dbReference>
<dbReference type="PROSITE" id="PS00133">
    <property type="entry name" value="CARBOXYPEPT_ZN_2"/>
    <property type="match status" value="2"/>
</dbReference>
<dbReference type="OMA" id="CCKYPPG"/>
<evidence type="ECO:0000313" key="29">
    <source>
        <dbReference type="Ensembl" id="ENSSPUP00000005777.1"/>
    </source>
</evidence>
<dbReference type="FunFam" id="3.40.630.10:FF:000020">
    <property type="entry name" value="Carboxypeptidase D"/>
    <property type="match status" value="1"/>
</dbReference>
<comment type="subcellular location">
    <subcellularLocation>
        <location evidence="3">Cell membrane</location>
        <topology evidence="3">Single-pass type I membrane protein</topology>
    </subcellularLocation>
</comment>
<evidence type="ECO:0000256" key="17">
    <source>
        <dbReference type="ARBA" id="ARBA00023049"/>
    </source>
</evidence>
<dbReference type="SMART" id="SM00631">
    <property type="entry name" value="Zn_pept"/>
    <property type="match status" value="3"/>
</dbReference>
<evidence type="ECO:0000313" key="30">
    <source>
        <dbReference type="Proteomes" id="UP000694392"/>
    </source>
</evidence>
<keyword evidence="10 26" id="KW-0812">Transmembrane</keyword>
<comment type="similarity">
    <text evidence="4 24">Belongs to the peptidase M14 family.</text>
</comment>
<dbReference type="GO" id="GO:0004181">
    <property type="term" value="F:metallocarboxypeptidase activity"/>
    <property type="evidence" value="ECO:0007669"/>
    <property type="project" value="UniProtKB-EC"/>
</dbReference>
<dbReference type="Gene3D" id="3.40.630.10">
    <property type="entry name" value="Zn peptidases"/>
    <property type="match status" value="4"/>
</dbReference>
<feature type="signal peptide" evidence="27">
    <location>
        <begin position="1"/>
        <end position="25"/>
    </location>
</feature>
<dbReference type="PROSITE" id="PS00132">
    <property type="entry name" value="CARBOXYPEPT_ZN_1"/>
    <property type="match status" value="2"/>
</dbReference>
<evidence type="ECO:0000256" key="20">
    <source>
        <dbReference type="ARBA" id="ARBA00023180"/>
    </source>
</evidence>
<feature type="active site" description="Proton donor/acceptor" evidence="24">
    <location>
        <position position="284"/>
    </location>
</feature>
<evidence type="ECO:0000256" key="22">
    <source>
        <dbReference type="ARBA" id="ARBA00030819"/>
    </source>
</evidence>
<dbReference type="Pfam" id="PF00246">
    <property type="entry name" value="Peptidase_M14"/>
    <property type="match status" value="4"/>
</dbReference>
<dbReference type="FunFam" id="3.40.630.10:FF:000079">
    <property type="entry name" value="Carboxypeptidase D"/>
    <property type="match status" value="1"/>
</dbReference>
<dbReference type="Ensembl" id="ENSSPUT00000006148.1">
    <property type="protein sequence ID" value="ENSSPUP00000005777.1"/>
    <property type="gene ID" value="ENSSPUG00000004442.1"/>
</dbReference>
<dbReference type="GO" id="GO:0005886">
    <property type="term" value="C:plasma membrane"/>
    <property type="evidence" value="ECO:0007669"/>
    <property type="project" value="UniProtKB-SubCell"/>
</dbReference>
<dbReference type="Proteomes" id="UP000694392">
    <property type="component" value="Unplaced"/>
</dbReference>
<keyword evidence="14" id="KW-0378">Hydrolase</keyword>
<proteinExistence type="inferred from homology"/>
<feature type="domain" description="Peptidase M14" evidence="28">
    <location>
        <begin position="49"/>
        <end position="314"/>
    </location>
</feature>
<dbReference type="FunFam" id="2.60.40.1120:FF:000005">
    <property type="entry name" value="Carboxypeptidase D"/>
    <property type="match status" value="1"/>
</dbReference>
<dbReference type="EC" id="3.4.17.22" evidence="5"/>
<evidence type="ECO:0000256" key="25">
    <source>
        <dbReference type="SAM" id="MobiDB-lite"/>
    </source>
</evidence>
<dbReference type="InterPro" id="IPR057247">
    <property type="entry name" value="CARBOXYPEPT_ZN_2"/>
</dbReference>
<evidence type="ECO:0000259" key="28">
    <source>
        <dbReference type="PROSITE" id="PS52035"/>
    </source>
</evidence>
<feature type="transmembrane region" description="Helical" evidence="26">
    <location>
        <begin position="1238"/>
        <end position="1262"/>
    </location>
</feature>
<evidence type="ECO:0000256" key="8">
    <source>
        <dbReference type="ARBA" id="ARBA00022645"/>
    </source>
</evidence>
<dbReference type="GO" id="GO:0008270">
    <property type="term" value="F:zinc ion binding"/>
    <property type="evidence" value="ECO:0007669"/>
    <property type="project" value="InterPro"/>
</dbReference>
<feature type="compositionally biased region" description="Low complexity" evidence="25">
    <location>
        <begin position="410"/>
        <end position="423"/>
    </location>
</feature>
<evidence type="ECO:0000256" key="27">
    <source>
        <dbReference type="SAM" id="SignalP"/>
    </source>
</evidence>
<organism evidence="29 30">
    <name type="scientific">Sphenodon punctatus</name>
    <name type="common">Tuatara</name>
    <name type="synonym">Hatteria punctata</name>
    <dbReference type="NCBI Taxonomy" id="8508"/>
    <lineage>
        <taxon>Eukaryota</taxon>
        <taxon>Metazoa</taxon>
        <taxon>Chordata</taxon>
        <taxon>Craniata</taxon>
        <taxon>Vertebrata</taxon>
        <taxon>Euteleostomi</taxon>
        <taxon>Lepidosauria</taxon>
        <taxon>Sphenodontia</taxon>
        <taxon>Sphenodontidae</taxon>
        <taxon>Sphenodon</taxon>
    </lineage>
</organism>
<dbReference type="GO" id="GO:0016485">
    <property type="term" value="P:protein processing"/>
    <property type="evidence" value="ECO:0007669"/>
    <property type="project" value="TreeGrafter"/>
</dbReference>
<reference evidence="29" key="2">
    <citation type="submission" date="2025-09" db="UniProtKB">
        <authorList>
            <consortium name="Ensembl"/>
        </authorList>
    </citation>
    <scope>IDENTIFICATION</scope>
</reference>
<dbReference type="CDD" id="cd06245">
    <property type="entry name" value="M14_CPD_III"/>
    <property type="match status" value="1"/>
</dbReference>
<dbReference type="PRINTS" id="PR00765">
    <property type="entry name" value="CRBOXYPTASEA"/>
</dbReference>
<dbReference type="GO" id="GO:0006518">
    <property type="term" value="P:peptide metabolic process"/>
    <property type="evidence" value="ECO:0007669"/>
    <property type="project" value="TreeGrafter"/>
</dbReference>
<dbReference type="GeneTree" id="ENSGT00940000156919"/>
<accession>A0A8D0GH11</accession>
<keyword evidence="15" id="KW-0862">Zinc</keyword>
<dbReference type="FunFam" id="2.60.40.1120:FF:000008">
    <property type="entry name" value="Carboxypeptidase D"/>
    <property type="match status" value="1"/>
</dbReference>
<dbReference type="SUPFAM" id="SSF53187">
    <property type="entry name" value="Zn-dependent exopeptidases"/>
    <property type="match status" value="3"/>
</dbReference>
<keyword evidence="18 26" id="KW-0472">Membrane</keyword>
<dbReference type="PANTHER" id="PTHR11532">
    <property type="entry name" value="PROTEASE M14 CARBOXYPEPTIDASE"/>
    <property type="match status" value="1"/>
</dbReference>
<evidence type="ECO:0000256" key="6">
    <source>
        <dbReference type="ARBA" id="ARBA00014107"/>
    </source>
</evidence>
<feature type="region of interest" description="Disordered" evidence="25">
    <location>
        <begin position="1297"/>
        <end position="1319"/>
    </location>
</feature>
<feature type="compositionally biased region" description="Basic and acidic residues" evidence="25">
    <location>
        <begin position="549"/>
        <end position="558"/>
    </location>
</feature>
<evidence type="ECO:0000256" key="26">
    <source>
        <dbReference type="SAM" id="Phobius"/>
    </source>
</evidence>
<evidence type="ECO:0000256" key="5">
    <source>
        <dbReference type="ARBA" id="ARBA00012811"/>
    </source>
</evidence>
<evidence type="ECO:0000256" key="12">
    <source>
        <dbReference type="ARBA" id="ARBA00022729"/>
    </source>
</evidence>
<evidence type="ECO:0000256" key="21">
    <source>
        <dbReference type="ARBA" id="ARBA00023288"/>
    </source>
</evidence>
<evidence type="ECO:0000256" key="4">
    <source>
        <dbReference type="ARBA" id="ARBA00005988"/>
    </source>
</evidence>
<evidence type="ECO:0000256" key="9">
    <source>
        <dbReference type="ARBA" id="ARBA00022670"/>
    </source>
</evidence>
<evidence type="ECO:0000256" key="1">
    <source>
        <dbReference type="ARBA" id="ARBA00000614"/>
    </source>
</evidence>
<evidence type="ECO:0000256" key="23">
    <source>
        <dbReference type="ARBA" id="ARBA00082537"/>
    </source>
</evidence>
<dbReference type="GO" id="GO:0005615">
    <property type="term" value="C:extracellular space"/>
    <property type="evidence" value="ECO:0007669"/>
    <property type="project" value="TreeGrafter"/>
</dbReference>
<protein>
    <recommendedName>
        <fullName evidence="6">Carboxypeptidase D</fullName>
        <ecNumber evidence="5">3.4.17.22</ecNumber>
    </recommendedName>
    <alternativeName>
        <fullName evidence="22">Metallocarboxypeptidase D</fullName>
    </alternativeName>
    <alternativeName>
        <fullName evidence="23">gp180</fullName>
    </alternativeName>
</protein>
<sequence length="1319" mass="146203">MAAAGAGWRRALLLVWVAAAGLAGAAHIKKAEAAGEEEEEPGLAEEPMRYLSSAELGAALRAVAEAAPAGTARLLSLGSSAEGRPLWALRLSAGLPEAEEAPLPGRPQVKLVANMHGDETLGRPLLLRLARRLLSDCLGHGGRENARGQDLNRSFPDQYGAAQPDPELVPEVRALVAWMRRHKFVLSGNIHGGSVVASYPYDDSPDHQETGIYSKSADDEVFRYLAKAYASNHPVMKTGTPNCPGEEEETFEDGITNGARWYDVQGGMQDYNYVWADCFEITLELSCCKYPPVSQLQQEWENNEESLLTFIEKAHMGVKGFVRDSVTRSGLENATITVAGIAHNITAGCFGDYHRLLVPGTYNVTATVMGYMPMNVDNIEVKEGDATVVDFSLQPTVAVPVPDPTQAVRTSPPATATNATSTAKTEKPTASHQPVQPEDFRHHHFPDMEIFLRRYANEYPNITRLYSVGKSVEQRELYVMEISDSPGIHEAGEPEFKYIGNMHGNEVVGRELLLNLIEYLCKNFGTDPEVTSLVLNTRIHIMPSMNPDGYERSREGDRSSTIGRNNSNNYDLNRNFPDQFFQVTDPQQPETAAVMTWLKLHPFVLSANLHGGSLVVNYPYDDDEQAIATYSKSPDDAVFQQIALSYSKENTQMYQGHPCKDMYADEYFPHGITNGAHWYNVPGGMQDWNYLNTNCFEVTIELGCVKYPKAEELPRYWEQNHRSLLQFIKQVHRGVSGFVLDATDGRGILNATISVADLDHPVTTYKSGDYWRLLTQGDYKITASARGYKPVTKAVTVGEHDAIQVNFTLAQRNSKAEEGKAPVINTPDTSDPVAREFEALIKDLSAENGLESLMLTSSGDVSPYRYRPYKDLSEFLRGLYLNYPQITNLSSLGQSVEVRHIWSLEISNKPNQSEPEEPKIRFVAGIHGNAPVGTELLLALAEFLCMNYKKNAAITKLIDRTRIVIVPSLNPDGRETAQERDCTSKIGRTNARGKDLDLDFTSNSSQYHGVKEPETKAIIENLILQQDFSLSVALDGGSLLVTYPYDKPVQTVENKETLRYLASLYANNHPTMHLGQPGCPNKSDENIPGGVIRGAEWHSHPGSMKDFSVAFGHCPEITVYTGCCYFPSAGQLPTLWTENKKSLLGMLVEVHKGVHGVVQDKSGKPVSHAVVVLNEGVKVYTKEGGHFHVLLAPGYHNINAIAEGYRQQHVQVLVRHDAASFVRIEFDLNNKIFGLPRVLVVTVAGATMSALALTACIIWCVCSIKSNRHKDGFHRLRQHHDDYEDEIRMMSTGSKKSLLSHEFQDETDTEEETLYSSKH</sequence>